<organism evidence="2 3">
    <name type="scientific">Musa troglodytarum</name>
    <name type="common">fe'i banana</name>
    <dbReference type="NCBI Taxonomy" id="320322"/>
    <lineage>
        <taxon>Eukaryota</taxon>
        <taxon>Viridiplantae</taxon>
        <taxon>Streptophyta</taxon>
        <taxon>Embryophyta</taxon>
        <taxon>Tracheophyta</taxon>
        <taxon>Spermatophyta</taxon>
        <taxon>Magnoliopsida</taxon>
        <taxon>Liliopsida</taxon>
        <taxon>Zingiberales</taxon>
        <taxon>Musaceae</taxon>
        <taxon>Musa</taxon>
    </lineage>
</organism>
<reference evidence="2" key="1">
    <citation type="submission" date="2022-05" db="EMBL/GenBank/DDBJ databases">
        <title>The Musa troglodytarum L. genome provides insights into the mechanism of non-climacteric behaviour and enrichment of carotenoids.</title>
        <authorList>
            <person name="Wang J."/>
        </authorList>
    </citation>
    <scope>NUCLEOTIDE SEQUENCE</scope>
    <source>
        <tissue evidence="2">Leaf</tissue>
    </source>
</reference>
<name>A0A9E7L8W7_9LILI</name>
<sequence>MVMGRPPMQYRSGSRYKYPHPFPEEGRASSSSSSSCCGAHTHPYLHANGGRDQGGAVGWQRRVRMGHGGCLPHHQHQDSRRRRHRRHRDHLHPLWSDGDHALRWLRWHTLRDFSARGRVSRGHRGVCGHTSETHCGEEPDTEDQQEKLRSFRHQWRKCFLCSCSRRQDRWLLWTCGQHD</sequence>
<evidence type="ECO:0000313" key="2">
    <source>
        <dbReference type="EMBL" id="URE42034.1"/>
    </source>
</evidence>
<evidence type="ECO:0000256" key="1">
    <source>
        <dbReference type="SAM" id="MobiDB-lite"/>
    </source>
</evidence>
<feature type="region of interest" description="Disordered" evidence="1">
    <location>
        <begin position="66"/>
        <end position="85"/>
    </location>
</feature>
<dbReference type="Proteomes" id="UP001055439">
    <property type="component" value="Chromosome 8"/>
</dbReference>
<dbReference type="AlphaFoldDB" id="A0A9E7L8W7"/>
<evidence type="ECO:0000313" key="3">
    <source>
        <dbReference type="Proteomes" id="UP001055439"/>
    </source>
</evidence>
<protein>
    <submittedName>
        <fullName evidence="2">Mannose glucose-specific lectin</fullName>
    </submittedName>
</protein>
<gene>
    <name evidence="2" type="ORF">MUK42_26159</name>
</gene>
<accession>A0A9E7L8W7</accession>
<proteinExistence type="predicted"/>
<feature type="region of interest" description="Disordered" evidence="1">
    <location>
        <begin position="1"/>
        <end position="37"/>
    </location>
</feature>
<dbReference type="EMBL" id="CP097510">
    <property type="protein sequence ID" value="URE42034.1"/>
    <property type="molecule type" value="Genomic_DNA"/>
</dbReference>
<keyword evidence="3" id="KW-1185">Reference proteome</keyword>